<organism evidence="8 9">
    <name type="scientific">Mucilaginibacter phyllosphaerae</name>
    <dbReference type="NCBI Taxonomy" id="1812349"/>
    <lineage>
        <taxon>Bacteria</taxon>
        <taxon>Pseudomonadati</taxon>
        <taxon>Bacteroidota</taxon>
        <taxon>Sphingobacteriia</taxon>
        <taxon>Sphingobacteriales</taxon>
        <taxon>Sphingobacteriaceae</taxon>
        <taxon>Mucilaginibacter</taxon>
    </lineage>
</organism>
<dbReference type="RefSeq" id="WP_134336419.1">
    <property type="nucleotide sequence ID" value="NZ_BMCZ01000003.1"/>
</dbReference>
<dbReference type="EMBL" id="JACIEG010000009">
    <property type="protein sequence ID" value="MBB3971289.1"/>
    <property type="molecule type" value="Genomic_DNA"/>
</dbReference>
<dbReference type="EMBL" id="SNQG01000003">
    <property type="protein sequence ID" value="TEW66814.1"/>
    <property type="molecule type" value="Genomic_DNA"/>
</dbReference>
<evidence type="ECO:0000259" key="6">
    <source>
        <dbReference type="Pfam" id="PF07291"/>
    </source>
</evidence>
<evidence type="ECO:0000256" key="1">
    <source>
        <dbReference type="ARBA" id="ARBA00004141"/>
    </source>
</evidence>
<sequence>MLQNKEITLRKTIEIIVVIIATLWLYAAVSKLINFSQFRDAMKKQPFGQALQNLLIYGLPPMEILTGVLLLTEKRKLTGLYISVILFTAFTIYILLIILKIWGHVPCSCGGLIEQMGWTLHFWFNLFFLTLTGVSIITIIKRKEYRNT</sequence>
<dbReference type="AlphaFoldDB" id="A0A4Y8ADW0"/>
<accession>A0A4Y8ADW0</accession>
<proteinExistence type="predicted"/>
<keyword evidence="2 5" id="KW-0812">Transmembrane</keyword>
<feature type="transmembrane region" description="Helical" evidence="5">
    <location>
        <begin position="122"/>
        <end position="140"/>
    </location>
</feature>
<feature type="transmembrane region" description="Helical" evidence="5">
    <location>
        <begin position="12"/>
        <end position="34"/>
    </location>
</feature>
<dbReference type="OrthoDB" id="673785at2"/>
<reference evidence="8" key="2">
    <citation type="submission" date="2019-03" db="EMBL/GenBank/DDBJ databases">
        <authorList>
            <person name="Yan Y.-Q."/>
            <person name="Du Z.-J."/>
        </authorList>
    </citation>
    <scope>NUCLEOTIDE SEQUENCE</scope>
    <source>
        <strain evidence="8">PP-F2FG21</strain>
    </source>
</reference>
<comment type="subcellular location">
    <subcellularLocation>
        <location evidence="1">Membrane</location>
        <topology evidence="1">Multi-pass membrane protein</topology>
    </subcellularLocation>
</comment>
<feature type="domain" description="Methylamine utilisation protein MauE" evidence="6">
    <location>
        <begin position="11"/>
        <end position="136"/>
    </location>
</feature>
<feature type="transmembrane region" description="Helical" evidence="5">
    <location>
        <begin position="54"/>
        <end position="72"/>
    </location>
</feature>
<dbReference type="Proteomes" id="UP000583101">
    <property type="component" value="Unassembled WGS sequence"/>
</dbReference>
<evidence type="ECO:0000256" key="4">
    <source>
        <dbReference type="ARBA" id="ARBA00023136"/>
    </source>
</evidence>
<dbReference type="Proteomes" id="UP000297248">
    <property type="component" value="Unassembled WGS sequence"/>
</dbReference>
<evidence type="ECO:0000256" key="3">
    <source>
        <dbReference type="ARBA" id="ARBA00022989"/>
    </source>
</evidence>
<evidence type="ECO:0000313" key="7">
    <source>
        <dbReference type="EMBL" id="MBB3971289.1"/>
    </source>
</evidence>
<feature type="transmembrane region" description="Helical" evidence="5">
    <location>
        <begin position="79"/>
        <end position="102"/>
    </location>
</feature>
<gene>
    <name evidence="8" type="ORF">E2R65_10385</name>
    <name evidence="7" type="ORF">GGR35_003917</name>
</gene>
<comment type="caution">
    <text evidence="8">The sequence shown here is derived from an EMBL/GenBank/DDBJ whole genome shotgun (WGS) entry which is preliminary data.</text>
</comment>
<reference evidence="8 9" key="1">
    <citation type="journal article" date="2016" name="Int. J. Syst. Evol. Microbiol.">
        <title>Proposal of Mucilaginibacter phyllosphaerae sp. nov. isolated from the phyllosphere of Galium album.</title>
        <authorList>
            <person name="Aydogan E.L."/>
            <person name="Busse H.J."/>
            <person name="Moser G."/>
            <person name="Muller C."/>
            <person name="Kampfer P."/>
            <person name="Glaeser S.P."/>
        </authorList>
    </citation>
    <scope>NUCLEOTIDE SEQUENCE [LARGE SCALE GENOMIC DNA]</scope>
    <source>
        <strain evidence="8 9">PP-F2FG21</strain>
    </source>
</reference>
<dbReference type="Pfam" id="PF07291">
    <property type="entry name" value="MauE"/>
    <property type="match status" value="1"/>
</dbReference>
<dbReference type="GO" id="GO:0030416">
    <property type="term" value="P:methylamine metabolic process"/>
    <property type="evidence" value="ECO:0007669"/>
    <property type="project" value="InterPro"/>
</dbReference>
<evidence type="ECO:0000313" key="9">
    <source>
        <dbReference type="Proteomes" id="UP000297248"/>
    </source>
</evidence>
<dbReference type="InterPro" id="IPR009908">
    <property type="entry name" value="Methylamine_util_MauE"/>
</dbReference>
<dbReference type="GO" id="GO:0016020">
    <property type="term" value="C:membrane"/>
    <property type="evidence" value="ECO:0007669"/>
    <property type="project" value="UniProtKB-SubCell"/>
</dbReference>
<reference evidence="7 10" key="3">
    <citation type="submission" date="2020-08" db="EMBL/GenBank/DDBJ databases">
        <title>Genomic Encyclopedia of Type Strains, Phase IV (KMG-IV): sequencing the most valuable type-strain genomes for metagenomic binning, comparative biology and taxonomic classification.</title>
        <authorList>
            <person name="Goeker M."/>
        </authorList>
    </citation>
    <scope>NUCLEOTIDE SEQUENCE [LARGE SCALE GENOMIC DNA]</scope>
    <source>
        <strain evidence="7 10">DSM 100995</strain>
    </source>
</reference>
<evidence type="ECO:0000256" key="5">
    <source>
        <dbReference type="SAM" id="Phobius"/>
    </source>
</evidence>
<evidence type="ECO:0000313" key="10">
    <source>
        <dbReference type="Proteomes" id="UP000583101"/>
    </source>
</evidence>
<keyword evidence="10" id="KW-1185">Reference proteome</keyword>
<evidence type="ECO:0000313" key="8">
    <source>
        <dbReference type="EMBL" id="TEW66814.1"/>
    </source>
</evidence>
<protein>
    <recommendedName>
        <fullName evidence="6">Methylamine utilisation protein MauE domain-containing protein</fullName>
    </recommendedName>
</protein>
<name>A0A4Y8ADW0_9SPHI</name>
<keyword evidence="4 5" id="KW-0472">Membrane</keyword>
<keyword evidence="3 5" id="KW-1133">Transmembrane helix</keyword>
<evidence type="ECO:0000256" key="2">
    <source>
        <dbReference type="ARBA" id="ARBA00022692"/>
    </source>
</evidence>